<comment type="caution">
    <text evidence="1">The sequence shown here is derived from an EMBL/GenBank/DDBJ whole genome shotgun (WGS) entry which is preliminary data.</text>
</comment>
<dbReference type="EMBL" id="LAZR01055940">
    <property type="protein sequence ID" value="KKK75285.1"/>
    <property type="molecule type" value="Genomic_DNA"/>
</dbReference>
<name>A0A0F8YNG2_9ZZZZ</name>
<proteinExistence type="predicted"/>
<protein>
    <submittedName>
        <fullName evidence="1">Uncharacterized protein</fullName>
    </submittedName>
</protein>
<evidence type="ECO:0000313" key="1">
    <source>
        <dbReference type="EMBL" id="KKK75285.1"/>
    </source>
</evidence>
<reference evidence="1" key="1">
    <citation type="journal article" date="2015" name="Nature">
        <title>Complex archaea that bridge the gap between prokaryotes and eukaryotes.</title>
        <authorList>
            <person name="Spang A."/>
            <person name="Saw J.H."/>
            <person name="Jorgensen S.L."/>
            <person name="Zaremba-Niedzwiedzka K."/>
            <person name="Martijn J."/>
            <person name="Lind A.E."/>
            <person name="van Eijk R."/>
            <person name="Schleper C."/>
            <person name="Guy L."/>
            <person name="Ettema T.J."/>
        </authorList>
    </citation>
    <scope>NUCLEOTIDE SEQUENCE</scope>
</reference>
<gene>
    <name evidence="1" type="ORF">LCGC14_2875230</name>
</gene>
<accession>A0A0F8YNG2</accession>
<organism evidence="1">
    <name type="scientific">marine sediment metagenome</name>
    <dbReference type="NCBI Taxonomy" id="412755"/>
    <lineage>
        <taxon>unclassified sequences</taxon>
        <taxon>metagenomes</taxon>
        <taxon>ecological metagenomes</taxon>
    </lineage>
</organism>
<sequence>MRKLENLRKEALRSTTFRGHKMERFDRTYRHWCIQDTIGESTMIEFQIIVQVKRVDSDTGWKETAVPKQCPAIFETLEEAETYCDNLMAGIENV</sequence>
<dbReference type="AlphaFoldDB" id="A0A0F8YNG2"/>